<evidence type="ECO:0000313" key="4">
    <source>
        <dbReference type="Proteomes" id="UP000052022"/>
    </source>
</evidence>
<proteinExistence type="predicted"/>
<sequence>MQTSFRTAFALACALCASAPGAQERGTGFGAAVQLAQSIGSEGLSNGLGLPNSLVLTLEPERFFAESDFGRRVAEDLQARSAVLTAENRRIEAELRAEEKDLADRRAFTEPQAFRALAQAFDEKVQNTRTTQNQKFREISGLEDKARVEFREISRPVLEQIMREVGAAVILERGSVLLSASSIDVTDLAIARINAMFGEGSRQSPQSGSGLEQNAGE</sequence>
<dbReference type="InterPro" id="IPR024930">
    <property type="entry name" value="Skp_dom_sf"/>
</dbReference>
<accession>A0A0P1GKE8</accession>
<keyword evidence="4" id="KW-1185">Reference proteome</keyword>
<evidence type="ECO:0000313" key="3">
    <source>
        <dbReference type="EMBL" id="CUH82117.1"/>
    </source>
</evidence>
<feature type="coiled-coil region" evidence="1">
    <location>
        <begin position="74"/>
        <end position="101"/>
    </location>
</feature>
<dbReference type="RefSeq" id="WP_235811515.1">
    <property type="nucleotide sequence ID" value="NZ_CYSD01000043.1"/>
</dbReference>
<name>A0A0P1GKE8_9RHOB</name>
<dbReference type="Proteomes" id="UP000052022">
    <property type="component" value="Unassembled WGS sequence"/>
</dbReference>
<dbReference type="Pfam" id="PF03938">
    <property type="entry name" value="OmpH"/>
    <property type="match status" value="1"/>
</dbReference>
<organism evidence="3 4">
    <name type="scientific">Tritonibacter multivorans</name>
    <dbReference type="NCBI Taxonomy" id="928856"/>
    <lineage>
        <taxon>Bacteria</taxon>
        <taxon>Pseudomonadati</taxon>
        <taxon>Pseudomonadota</taxon>
        <taxon>Alphaproteobacteria</taxon>
        <taxon>Rhodobacterales</taxon>
        <taxon>Paracoccaceae</taxon>
        <taxon>Tritonibacter</taxon>
    </lineage>
</organism>
<dbReference type="STRING" id="928856.SAMN04488049_105110"/>
<evidence type="ECO:0000256" key="1">
    <source>
        <dbReference type="SAM" id="Coils"/>
    </source>
</evidence>
<keyword evidence="2" id="KW-0732">Signal</keyword>
<dbReference type="EMBL" id="CYSD01000043">
    <property type="protein sequence ID" value="CUH82117.1"/>
    <property type="molecule type" value="Genomic_DNA"/>
</dbReference>
<dbReference type="GO" id="GO:0051082">
    <property type="term" value="F:unfolded protein binding"/>
    <property type="evidence" value="ECO:0007669"/>
    <property type="project" value="InterPro"/>
</dbReference>
<dbReference type="Gene3D" id="3.30.910.20">
    <property type="entry name" value="Skp domain"/>
    <property type="match status" value="1"/>
</dbReference>
<feature type="signal peptide" evidence="2">
    <location>
        <begin position="1"/>
        <end position="22"/>
    </location>
</feature>
<dbReference type="SUPFAM" id="SSF111384">
    <property type="entry name" value="OmpH-like"/>
    <property type="match status" value="1"/>
</dbReference>
<gene>
    <name evidence="3" type="ORF">TRM7557_03764</name>
</gene>
<dbReference type="AlphaFoldDB" id="A0A0P1GKE8"/>
<keyword evidence="1" id="KW-0175">Coiled coil</keyword>
<feature type="chain" id="PRO_5006063519" evidence="2">
    <location>
        <begin position="23"/>
        <end position="217"/>
    </location>
</feature>
<protein>
    <submittedName>
        <fullName evidence="3">Outer membrane protein</fullName>
    </submittedName>
</protein>
<dbReference type="SMART" id="SM00935">
    <property type="entry name" value="OmpH"/>
    <property type="match status" value="1"/>
</dbReference>
<reference evidence="3 4" key="1">
    <citation type="submission" date="2015-09" db="EMBL/GenBank/DDBJ databases">
        <authorList>
            <consortium name="Swine Surveillance"/>
        </authorList>
    </citation>
    <scope>NUCLEOTIDE SEQUENCE [LARGE SCALE GENOMIC DNA]</scope>
    <source>
        <strain evidence="3 4">CECT 7557</strain>
    </source>
</reference>
<dbReference type="InterPro" id="IPR005632">
    <property type="entry name" value="Chaperone_Skp"/>
</dbReference>
<evidence type="ECO:0000256" key="2">
    <source>
        <dbReference type="SAM" id="SignalP"/>
    </source>
</evidence>